<dbReference type="SUPFAM" id="SSF53901">
    <property type="entry name" value="Thiolase-like"/>
    <property type="match status" value="1"/>
</dbReference>
<dbReference type="Gene3D" id="3.40.47.10">
    <property type="match status" value="2"/>
</dbReference>
<dbReference type="InterPro" id="IPR013747">
    <property type="entry name" value="ACP_syn_III_C"/>
</dbReference>
<dbReference type="InterPro" id="IPR016039">
    <property type="entry name" value="Thiolase-like"/>
</dbReference>
<evidence type="ECO:0000256" key="2">
    <source>
        <dbReference type="ARBA" id="ARBA00022679"/>
    </source>
</evidence>
<dbReference type="InterPro" id="IPR013751">
    <property type="entry name" value="ACP_syn_III_N"/>
</dbReference>
<dbReference type="PANTHER" id="PTHR34069">
    <property type="entry name" value="3-OXOACYL-[ACYL-CARRIER-PROTEIN] SYNTHASE 3"/>
    <property type="match status" value="1"/>
</dbReference>
<evidence type="ECO:0000313" key="6">
    <source>
        <dbReference type="EMBL" id="MFB8774655.1"/>
    </source>
</evidence>
<evidence type="ECO:0000313" key="7">
    <source>
        <dbReference type="Proteomes" id="UP001585080"/>
    </source>
</evidence>
<dbReference type="Pfam" id="PF08541">
    <property type="entry name" value="ACP_syn_III_C"/>
    <property type="match status" value="1"/>
</dbReference>
<accession>A0ABV5ECS3</accession>
<dbReference type="Proteomes" id="UP001585080">
    <property type="component" value="Unassembled WGS sequence"/>
</dbReference>
<organism evidence="6 7">
    <name type="scientific">Streptomyces broussonetiae</name>
    <dbReference type="NCBI Taxonomy" id="2686304"/>
    <lineage>
        <taxon>Bacteria</taxon>
        <taxon>Bacillati</taxon>
        <taxon>Actinomycetota</taxon>
        <taxon>Actinomycetes</taxon>
        <taxon>Kitasatosporales</taxon>
        <taxon>Streptomycetaceae</taxon>
        <taxon>Streptomyces</taxon>
    </lineage>
</organism>
<keyword evidence="2" id="KW-0808">Transferase</keyword>
<name>A0ABV5ECS3_9ACTN</name>
<keyword evidence="7" id="KW-1185">Reference proteome</keyword>
<keyword evidence="3" id="KW-0012">Acyltransferase</keyword>
<dbReference type="RefSeq" id="WP_376733354.1">
    <property type="nucleotide sequence ID" value="NZ_JAYMRP010000014.1"/>
</dbReference>
<gene>
    <name evidence="6" type="ORF">VSS16_18300</name>
</gene>
<dbReference type="CDD" id="cd00827">
    <property type="entry name" value="init_cond_enzymes"/>
    <property type="match status" value="1"/>
</dbReference>
<protein>
    <submittedName>
        <fullName evidence="6">Ketoacyl-ACP synthase III family protein</fullName>
    </submittedName>
</protein>
<evidence type="ECO:0000259" key="4">
    <source>
        <dbReference type="Pfam" id="PF08541"/>
    </source>
</evidence>
<evidence type="ECO:0000256" key="1">
    <source>
        <dbReference type="ARBA" id="ARBA00022490"/>
    </source>
</evidence>
<reference evidence="6 7" key="1">
    <citation type="submission" date="2024-01" db="EMBL/GenBank/DDBJ databases">
        <title>Genome mining of biosynthetic gene clusters to explore secondary metabolites of Streptomyces sp.</title>
        <authorList>
            <person name="Baig A."/>
            <person name="Ajitkumar Shintre N."/>
            <person name="Kumar H."/>
            <person name="Anbarasu A."/>
            <person name="Ramaiah S."/>
        </authorList>
    </citation>
    <scope>NUCLEOTIDE SEQUENCE [LARGE SCALE GENOMIC DNA]</scope>
    <source>
        <strain evidence="6 7">A57</strain>
    </source>
</reference>
<feature type="domain" description="Beta-ketoacyl-[acyl-carrier-protein] synthase III C-terminal" evidence="4">
    <location>
        <begin position="243"/>
        <end position="333"/>
    </location>
</feature>
<keyword evidence="1" id="KW-0963">Cytoplasm</keyword>
<dbReference type="EMBL" id="JAYMRP010000014">
    <property type="protein sequence ID" value="MFB8774655.1"/>
    <property type="molecule type" value="Genomic_DNA"/>
</dbReference>
<comment type="caution">
    <text evidence="6">The sequence shown here is derived from an EMBL/GenBank/DDBJ whole genome shotgun (WGS) entry which is preliminary data.</text>
</comment>
<feature type="domain" description="Beta-ketoacyl-[acyl-carrier-protein] synthase III N-terminal" evidence="5">
    <location>
        <begin position="108"/>
        <end position="180"/>
    </location>
</feature>
<dbReference type="PANTHER" id="PTHR34069:SF2">
    <property type="entry name" value="BETA-KETOACYL-[ACYL-CARRIER-PROTEIN] SYNTHASE III"/>
    <property type="match status" value="1"/>
</dbReference>
<evidence type="ECO:0000259" key="5">
    <source>
        <dbReference type="Pfam" id="PF08545"/>
    </source>
</evidence>
<sequence length="343" mass="36273">MKLNGIYLTGVGVHLPEQVPLEDAVAQGDCDEAQLTTGWRAARVAGTMPAPDMAIEAGKQALARSGHTPGDIDLLLHTSTSHQGPDSWMPQHYILRNTVDREVPAIGLRQGCEGFLAGAELAACYLMASPDRTAAMITTADNFGHPLIDRYRSHHGLVLGDGGTAAVLSKREGFAEVLAVNSFSVPALEGMTRGDEPLFPPGCTVGRKITLERQATSRPGDVTPQEAVVIAGKVEAEAVRQVLDDAGIEIADITRVIHPAAANELYLEHFLKPLGVGPSHGMLEFGRWNGHMGASDLLAGFDHLVGAGDLRPGDHVMMFAVGPGMAMSYGVIRILGTPGWVAS</sequence>
<evidence type="ECO:0000256" key="3">
    <source>
        <dbReference type="ARBA" id="ARBA00023315"/>
    </source>
</evidence>
<proteinExistence type="predicted"/>
<dbReference type="Pfam" id="PF08545">
    <property type="entry name" value="ACP_syn_III"/>
    <property type="match status" value="1"/>
</dbReference>